<evidence type="ECO:0000313" key="3">
    <source>
        <dbReference type="EMBL" id="AKN40954.1"/>
    </source>
</evidence>
<name>A0A0H4A3U0_9GAMM</name>
<proteinExistence type="predicted"/>
<feature type="signal peptide" evidence="2">
    <location>
        <begin position="1"/>
        <end position="20"/>
    </location>
</feature>
<dbReference type="AlphaFoldDB" id="A0A0H4A3U0"/>
<accession>A0A0H4A3U0</accession>
<dbReference type="EMBL" id="KP795714">
    <property type="protein sequence ID" value="AKN40954.1"/>
    <property type="molecule type" value="Genomic_DNA"/>
</dbReference>
<reference evidence="3" key="1">
    <citation type="journal article" date="2015" name="MBio">
        <title>Eco-Evolutionary Dynamics of Episomes among Ecologically Cohesive Bacterial Populations.</title>
        <authorList>
            <person name="Xue H."/>
            <person name="Cordero O.X."/>
            <person name="Camas F.M."/>
            <person name="Trimble W."/>
            <person name="Meyer F."/>
            <person name="Guglielmini J."/>
            <person name="Rocha E.P."/>
            <person name="Polz M.F."/>
        </authorList>
    </citation>
    <scope>NUCLEOTIDE SEQUENCE</scope>
    <source>
        <strain evidence="3">FF_351</strain>
    </source>
</reference>
<protein>
    <submittedName>
        <fullName evidence="3">Uncharacterized protein</fullName>
    </submittedName>
</protein>
<evidence type="ECO:0000256" key="1">
    <source>
        <dbReference type="SAM" id="MobiDB-lite"/>
    </source>
</evidence>
<sequence>MQTNALTLAIAILLAFPTFAEEEKTTAWPLDFSWKREKVPPPPEYKPYELPTLHGDSPHYNTPTPALKRAPKADPDAIYQSVINCYPEKSKFKLDVDLVAGVKSSFDQYDSSDWPEISEHYVGIVGKMPLYSTTEQARERQWEYQRRTATATAVAEFVDAMANRNHAYRMMGLYLSLEARSQARVAEGVANITEQVAYLETVAGSQRDILKFEAKVTEHRLALSAMCDDAKAPEINNYLKRLAWLPAAGESNG</sequence>
<feature type="chain" id="PRO_5005204639" evidence="2">
    <location>
        <begin position="21"/>
        <end position="253"/>
    </location>
</feature>
<keyword evidence="2" id="KW-0732">Signal</keyword>
<feature type="region of interest" description="Disordered" evidence="1">
    <location>
        <begin position="51"/>
        <end position="71"/>
    </location>
</feature>
<organism evidence="3">
    <name type="scientific">Enterovibrio norvegicus</name>
    <dbReference type="NCBI Taxonomy" id="188144"/>
    <lineage>
        <taxon>Bacteria</taxon>
        <taxon>Pseudomonadati</taxon>
        <taxon>Pseudomonadota</taxon>
        <taxon>Gammaproteobacteria</taxon>
        <taxon>Vibrionales</taxon>
        <taxon>Vibrionaceae</taxon>
        <taxon>Enterovibrio</taxon>
    </lineage>
</organism>
<evidence type="ECO:0000256" key="2">
    <source>
        <dbReference type="SAM" id="SignalP"/>
    </source>
</evidence>